<feature type="compositionally biased region" description="Polar residues" evidence="1">
    <location>
        <begin position="557"/>
        <end position="583"/>
    </location>
</feature>
<organism evidence="2 3">
    <name type="scientific">Glycine soja</name>
    <name type="common">Wild soybean</name>
    <dbReference type="NCBI Taxonomy" id="3848"/>
    <lineage>
        <taxon>Eukaryota</taxon>
        <taxon>Viridiplantae</taxon>
        <taxon>Streptophyta</taxon>
        <taxon>Embryophyta</taxon>
        <taxon>Tracheophyta</taxon>
        <taxon>Spermatophyta</taxon>
        <taxon>Magnoliopsida</taxon>
        <taxon>eudicotyledons</taxon>
        <taxon>Gunneridae</taxon>
        <taxon>Pentapetalae</taxon>
        <taxon>rosids</taxon>
        <taxon>fabids</taxon>
        <taxon>Fabales</taxon>
        <taxon>Fabaceae</taxon>
        <taxon>Papilionoideae</taxon>
        <taxon>50 kb inversion clade</taxon>
        <taxon>NPAAA clade</taxon>
        <taxon>indigoferoid/millettioid clade</taxon>
        <taxon>Phaseoleae</taxon>
        <taxon>Glycine</taxon>
        <taxon>Glycine subgen. Soja</taxon>
    </lineage>
</organism>
<feature type="region of interest" description="Disordered" evidence="1">
    <location>
        <begin position="551"/>
        <end position="590"/>
    </location>
</feature>
<comment type="caution">
    <text evidence="2">The sequence shown here is derived from an EMBL/GenBank/DDBJ whole genome shotgun (WGS) entry which is preliminary data.</text>
</comment>
<dbReference type="AlphaFoldDB" id="A0A445LZM6"/>
<accession>A0A445LZM6</accession>
<dbReference type="EMBL" id="QZWG01000001">
    <property type="protein sequence ID" value="RZC28751.1"/>
    <property type="molecule type" value="Genomic_DNA"/>
</dbReference>
<protein>
    <submittedName>
        <fullName evidence="2">Retrovirus-related Pol polyprotein from transposon RE2</fullName>
    </submittedName>
</protein>
<dbReference type="Pfam" id="PF14223">
    <property type="entry name" value="Retrotran_gag_2"/>
    <property type="match status" value="1"/>
</dbReference>
<gene>
    <name evidence="2" type="ORF">D0Y65_000642</name>
</gene>
<dbReference type="Proteomes" id="UP000289340">
    <property type="component" value="Chromosome 1"/>
</dbReference>
<sequence>MVEAQSISSPITANCKLTRAGLDFYNDLTLYRSVVGALQNTTITRPELSYAVNKVCQFMANPMDSHRTAVKRILRYLKGSIHHGLHLKAAPSSQPFTIKALCDADWAPDPDDRRPTSGAVIYLGPNLVSWRSKKQQILARSSTEAEYKSLAQATAEVTWIQNLLTELSVTFHTPEIYCDNRSAVAFIHNPVLHFRTKHMEIDIFFVREKVLAKELKVYHIPAIDQWADSLTKPLSPTRFLFLSSVKNSFMGQQVEPVIKSHQLQRFVVNPQIPLRFLSKDDRHAGIENPAYETWEQQDQVLLTWLQSTLSTLILSRVLGCTHSYEVWECIHDYFHKQTIATASQLRTQLCAMTLAGNSIREFLSQIRAISDSLASVGSRIMLQEHIDSILEGLSPDYHPIIAIIESKFEPQPIDQVEAFLLAHESHFNKFKQSSSGSPSIAQVSNKQDPESFSNFRGGSSHEGSYSGGFNHNGGRQGGASSGAGGSSGRGHGAGHYANFQCQVCYKYGTRSTDECTDLEPDKQKYGILIQAISQELGEPISDRMLSSQLPSLVLHDPTSQNYRPQNQYNGVSGQRNSNPNSGQYYGDSRP</sequence>
<feature type="region of interest" description="Disordered" evidence="1">
    <location>
        <begin position="431"/>
        <end position="490"/>
    </location>
</feature>
<keyword evidence="3" id="KW-1185">Reference proteome</keyword>
<name>A0A445LZM6_GLYSO</name>
<dbReference type="SUPFAM" id="SSF56672">
    <property type="entry name" value="DNA/RNA polymerases"/>
    <property type="match status" value="1"/>
</dbReference>
<dbReference type="InterPro" id="IPR043502">
    <property type="entry name" value="DNA/RNA_pol_sf"/>
</dbReference>
<dbReference type="PANTHER" id="PTHR11439">
    <property type="entry name" value="GAG-POL-RELATED RETROTRANSPOSON"/>
    <property type="match status" value="1"/>
</dbReference>
<proteinExistence type="predicted"/>
<dbReference type="CDD" id="cd09272">
    <property type="entry name" value="RNase_HI_RT_Ty1"/>
    <property type="match status" value="1"/>
</dbReference>
<feature type="compositionally biased region" description="Gly residues" evidence="1">
    <location>
        <begin position="470"/>
        <end position="490"/>
    </location>
</feature>
<evidence type="ECO:0000313" key="3">
    <source>
        <dbReference type="Proteomes" id="UP000289340"/>
    </source>
</evidence>
<evidence type="ECO:0000256" key="1">
    <source>
        <dbReference type="SAM" id="MobiDB-lite"/>
    </source>
</evidence>
<evidence type="ECO:0000313" key="2">
    <source>
        <dbReference type="EMBL" id="RZC28751.1"/>
    </source>
</evidence>
<reference evidence="2 3" key="1">
    <citation type="submission" date="2018-09" db="EMBL/GenBank/DDBJ databases">
        <title>A high-quality reference genome of wild soybean provides a powerful tool to mine soybean genomes.</title>
        <authorList>
            <person name="Xie M."/>
            <person name="Chung C.Y.L."/>
            <person name="Li M.-W."/>
            <person name="Wong F.-L."/>
            <person name="Chan T.-F."/>
            <person name="Lam H.-M."/>
        </authorList>
    </citation>
    <scope>NUCLEOTIDE SEQUENCE [LARGE SCALE GENOMIC DNA]</scope>
    <source>
        <strain evidence="3">cv. W05</strain>
        <tissue evidence="2">Hypocotyl of etiolated seedlings</tissue>
    </source>
</reference>
<feature type="compositionally biased region" description="Polar residues" evidence="1">
    <location>
        <begin position="431"/>
        <end position="456"/>
    </location>
</feature>
<feature type="compositionally biased region" description="Low complexity" evidence="1">
    <location>
        <begin position="457"/>
        <end position="469"/>
    </location>
</feature>
<dbReference type="PANTHER" id="PTHR11439:SF455">
    <property type="entry name" value="RLK (RECEPTOR-LIKE PROTEIN KINASE) 8, PUTATIVE-RELATED"/>
    <property type="match status" value="1"/>
</dbReference>